<dbReference type="NCBIfam" id="TIGR01873">
    <property type="entry name" value="cas_CT1978"/>
    <property type="match status" value="1"/>
</dbReference>
<evidence type="ECO:0000313" key="4">
    <source>
        <dbReference type="Proteomes" id="UP000234335"/>
    </source>
</evidence>
<accession>A0A2I1M9N1</accession>
<dbReference type="InterPro" id="IPR012337">
    <property type="entry name" value="RNaseH-like_sf"/>
</dbReference>
<dbReference type="GO" id="GO:0008408">
    <property type="term" value="F:3'-5' exonuclease activity"/>
    <property type="evidence" value="ECO:0007669"/>
    <property type="project" value="TreeGrafter"/>
</dbReference>
<dbReference type="AlphaFoldDB" id="A0A2I1M9N1"/>
<dbReference type="SUPFAM" id="SSF53098">
    <property type="entry name" value="Ribonuclease H-like"/>
    <property type="match status" value="1"/>
</dbReference>
<dbReference type="NCBIfam" id="TIGR00573">
    <property type="entry name" value="dnaq"/>
    <property type="match status" value="1"/>
</dbReference>
<keyword evidence="1" id="KW-0269">Exonuclease</keyword>
<dbReference type="InterPro" id="IPR010152">
    <property type="entry name" value="CRISPR-assoc_prot_Cas2_sub"/>
</dbReference>
<dbReference type="GO" id="GO:0003887">
    <property type="term" value="F:DNA-directed DNA polymerase activity"/>
    <property type="evidence" value="ECO:0007669"/>
    <property type="project" value="InterPro"/>
</dbReference>
<dbReference type="GO" id="GO:0045004">
    <property type="term" value="P:DNA replication proofreading"/>
    <property type="evidence" value="ECO:0007669"/>
    <property type="project" value="TreeGrafter"/>
</dbReference>
<dbReference type="EMBL" id="PKGS01000002">
    <property type="protein sequence ID" value="PKZ16863.1"/>
    <property type="molecule type" value="Genomic_DNA"/>
</dbReference>
<dbReference type="RefSeq" id="WP_101539962.1">
    <property type="nucleotide sequence ID" value="NZ_PKGS01000002.1"/>
</dbReference>
<reference evidence="3 4" key="1">
    <citation type="submission" date="2017-12" db="EMBL/GenBank/DDBJ databases">
        <title>Phylogenetic diversity of female urinary microbiome.</title>
        <authorList>
            <person name="Thomas-White K."/>
            <person name="Wolfe A.J."/>
        </authorList>
    </citation>
    <scope>NUCLEOTIDE SEQUENCE [LARGE SCALE GENOMIC DNA]</scope>
    <source>
        <strain evidence="3 4">UMB0119</strain>
    </source>
</reference>
<keyword evidence="1" id="KW-0378">Hydrolase</keyword>
<proteinExistence type="predicted"/>
<sequence>MPFTVITLKKTPSSLRGDLTKWMQEIDTGVYIGNFNSKVREELWKRVIENVKEGEATICYASRNEIGYDFKTNSKDISIIDFDGIPLVMVDKKEKIKVNDQAKLGYSRVAKLRKARQFQKQTKKSPSYVVIDIETDGLDFNKNSIIEIGCVKLYNGNLEEFATSIKIDHSLPKEIVNLTGITDEFLEKNGEDEKEALRELLDFIKELTIVNYGNNFDINFLNKSLNKHNLGHIKNQTIDLMRYVKKEKIMLENYKLETALKSYGIDKKVPHRAIADARLTYELSTKVNFFKEKIKKDG</sequence>
<dbReference type="Gene3D" id="3.30.70.240">
    <property type="match status" value="1"/>
</dbReference>
<dbReference type="Gene3D" id="3.30.420.10">
    <property type="entry name" value="Ribonuclease H-like superfamily/Ribonuclease H"/>
    <property type="match status" value="1"/>
</dbReference>
<name>A0A2I1M9N1_9FIRM</name>
<evidence type="ECO:0000256" key="1">
    <source>
        <dbReference type="ARBA" id="ARBA00022839"/>
    </source>
</evidence>
<dbReference type="SMART" id="SM00479">
    <property type="entry name" value="EXOIII"/>
    <property type="match status" value="1"/>
</dbReference>
<protein>
    <submittedName>
        <fullName evidence="3">Type I-E CRISPR-associated endoribonuclease Cas2</fullName>
    </submittedName>
</protein>
<keyword evidence="4" id="KW-1185">Reference proteome</keyword>
<dbReference type="InterPro" id="IPR013520">
    <property type="entry name" value="Ribonucl_H"/>
</dbReference>
<organism evidence="3 4">
    <name type="scientific">Anaerococcus octavius</name>
    <dbReference type="NCBI Taxonomy" id="54007"/>
    <lineage>
        <taxon>Bacteria</taxon>
        <taxon>Bacillati</taxon>
        <taxon>Bacillota</taxon>
        <taxon>Tissierellia</taxon>
        <taxon>Tissierellales</taxon>
        <taxon>Peptoniphilaceae</taxon>
        <taxon>Anaerococcus</taxon>
    </lineage>
</organism>
<gene>
    <name evidence="3" type="primary">cas2e</name>
    <name evidence="3" type="ORF">CYJ34_03495</name>
</gene>
<feature type="domain" description="Exonuclease" evidence="2">
    <location>
        <begin position="127"/>
        <end position="296"/>
    </location>
</feature>
<dbReference type="CDD" id="cd06127">
    <property type="entry name" value="DEDDh"/>
    <property type="match status" value="1"/>
</dbReference>
<dbReference type="GO" id="GO:0003677">
    <property type="term" value="F:DNA binding"/>
    <property type="evidence" value="ECO:0007669"/>
    <property type="project" value="InterPro"/>
</dbReference>
<evidence type="ECO:0000313" key="3">
    <source>
        <dbReference type="EMBL" id="PKZ16863.1"/>
    </source>
</evidence>
<dbReference type="Pfam" id="PF09707">
    <property type="entry name" value="Cas_Cas2CT1978"/>
    <property type="match status" value="1"/>
</dbReference>
<dbReference type="CDD" id="cd09755">
    <property type="entry name" value="Cas2_I-E"/>
    <property type="match status" value="1"/>
</dbReference>
<dbReference type="PANTHER" id="PTHR30231">
    <property type="entry name" value="DNA POLYMERASE III SUBUNIT EPSILON"/>
    <property type="match status" value="1"/>
</dbReference>
<dbReference type="InterPro" id="IPR036397">
    <property type="entry name" value="RNaseH_sf"/>
</dbReference>
<keyword evidence="1" id="KW-0540">Nuclease</keyword>
<dbReference type="InterPro" id="IPR006054">
    <property type="entry name" value="DnaQ"/>
</dbReference>
<dbReference type="PANTHER" id="PTHR30231:SF41">
    <property type="entry name" value="DNA POLYMERASE III SUBUNIT EPSILON"/>
    <property type="match status" value="1"/>
</dbReference>
<dbReference type="GO" id="GO:0005829">
    <property type="term" value="C:cytosol"/>
    <property type="evidence" value="ECO:0007669"/>
    <property type="project" value="TreeGrafter"/>
</dbReference>
<comment type="caution">
    <text evidence="3">The sequence shown here is derived from an EMBL/GenBank/DDBJ whole genome shotgun (WGS) entry which is preliminary data.</text>
</comment>
<dbReference type="FunFam" id="3.30.420.10:FF:000045">
    <property type="entry name" value="3'-5' exonuclease DinG"/>
    <property type="match status" value="1"/>
</dbReference>
<dbReference type="Proteomes" id="UP000234335">
    <property type="component" value="Unassembled WGS sequence"/>
</dbReference>
<dbReference type="Pfam" id="PF00929">
    <property type="entry name" value="RNase_T"/>
    <property type="match status" value="1"/>
</dbReference>
<evidence type="ECO:0000259" key="2">
    <source>
        <dbReference type="SMART" id="SM00479"/>
    </source>
</evidence>